<organism evidence="1 2">
    <name type="scientific">Alistipes senegalensis JC50</name>
    <dbReference type="NCBI Taxonomy" id="1033732"/>
    <lineage>
        <taxon>Bacteria</taxon>
        <taxon>Pseudomonadati</taxon>
        <taxon>Bacteroidota</taxon>
        <taxon>Bacteroidia</taxon>
        <taxon>Bacteroidales</taxon>
        <taxon>Rikenellaceae</taxon>
        <taxon>Alistipes</taxon>
    </lineage>
</organism>
<accession>A0ABY5V5D7</accession>
<dbReference type="RefSeq" id="WP_147513186.1">
    <property type="nucleotide sequence ID" value="NZ_CP102252.1"/>
</dbReference>
<protein>
    <submittedName>
        <fullName evidence="1">Uncharacterized protein</fullName>
    </submittedName>
</protein>
<proteinExistence type="predicted"/>
<dbReference type="Proteomes" id="UP001058267">
    <property type="component" value="Chromosome"/>
</dbReference>
<reference evidence="1" key="1">
    <citation type="journal article" date="2022" name="Cell">
        <title>Design, construction, and in vivo augmentation of a complex gut microbiome.</title>
        <authorList>
            <person name="Cheng A.G."/>
            <person name="Ho P.Y."/>
            <person name="Aranda-Diaz A."/>
            <person name="Jain S."/>
            <person name="Yu F.B."/>
            <person name="Meng X."/>
            <person name="Wang M."/>
            <person name="Iakiviak M."/>
            <person name="Nagashima K."/>
            <person name="Zhao A."/>
            <person name="Murugkar P."/>
            <person name="Patil A."/>
            <person name="Atabakhsh K."/>
            <person name="Weakley A."/>
            <person name="Yan J."/>
            <person name="Brumbaugh A.R."/>
            <person name="Higginbottom S."/>
            <person name="Dimas A."/>
            <person name="Shiver A.L."/>
            <person name="Deutschbauer A."/>
            <person name="Neff N."/>
            <person name="Sonnenburg J.L."/>
            <person name="Huang K.C."/>
            <person name="Fischbach M.A."/>
        </authorList>
    </citation>
    <scope>NUCLEOTIDE SEQUENCE</scope>
    <source>
        <strain evidence="1">JC50</strain>
    </source>
</reference>
<gene>
    <name evidence="1" type="ORF">NQ519_12055</name>
</gene>
<evidence type="ECO:0000313" key="1">
    <source>
        <dbReference type="EMBL" id="UWN64478.1"/>
    </source>
</evidence>
<evidence type="ECO:0000313" key="2">
    <source>
        <dbReference type="Proteomes" id="UP001058267"/>
    </source>
</evidence>
<dbReference type="EMBL" id="CP102252">
    <property type="protein sequence ID" value="UWN64478.1"/>
    <property type="molecule type" value="Genomic_DNA"/>
</dbReference>
<sequence length="62" mass="7697">MHSETSPQNSARPSSRARWLLRLAEWLSERFHWYPAEEHDGFESDLHRRHRHDRIGYTRRER</sequence>
<name>A0ABY5V5D7_9BACT</name>
<keyword evidence="2" id="KW-1185">Reference proteome</keyword>